<keyword evidence="1" id="KW-0472">Membrane</keyword>
<keyword evidence="3" id="KW-1185">Reference proteome</keyword>
<evidence type="ECO:0008006" key="4">
    <source>
        <dbReference type="Google" id="ProtNLM"/>
    </source>
</evidence>
<comment type="caution">
    <text evidence="2">The sequence shown here is derived from an EMBL/GenBank/DDBJ whole genome shotgun (WGS) entry which is preliminary data.</text>
</comment>
<feature type="transmembrane region" description="Helical" evidence="1">
    <location>
        <begin position="135"/>
        <end position="161"/>
    </location>
</feature>
<gene>
    <name evidence="2" type="ORF">EV686_102191</name>
</gene>
<evidence type="ECO:0000313" key="3">
    <source>
        <dbReference type="Proteomes" id="UP000294692"/>
    </source>
</evidence>
<dbReference type="EMBL" id="SMBX01000002">
    <property type="protein sequence ID" value="TCV01479.1"/>
    <property type="molecule type" value="Genomic_DNA"/>
</dbReference>
<keyword evidence="1" id="KW-0812">Transmembrane</keyword>
<dbReference type="OrthoDB" id="8630857at2"/>
<proteinExistence type="predicted"/>
<evidence type="ECO:0000256" key="1">
    <source>
        <dbReference type="SAM" id="Phobius"/>
    </source>
</evidence>
<feature type="transmembrane region" description="Helical" evidence="1">
    <location>
        <begin position="343"/>
        <end position="365"/>
    </location>
</feature>
<evidence type="ECO:0000313" key="2">
    <source>
        <dbReference type="EMBL" id="TCV01479.1"/>
    </source>
</evidence>
<keyword evidence="1" id="KW-1133">Transmembrane helix</keyword>
<reference evidence="2 3" key="1">
    <citation type="submission" date="2019-03" db="EMBL/GenBank/DDBJ databases">
        <title>Genomic Encyclopedia of Type Strains, Phase IV (KMG-IV): sequencing the most valuable type-strain genomes for metagenomic binning, comparative biology and taxonomic classification.</title>
        <authorList>
            <person name="Goeker M."/>
        </authorList>
    </citation>
    <scope>NUCLEOTIDE SEQUENCE [LARGE SCALE GENOMIC DNA]</scope>
    <source>
        <strain evidence="2 3">DSM 100048</strain>
    </source>
</reference>
<feature type="transmembrane region" description="Helical" evidence="1">
    <location>
        <begin position="196"/>
        <end position="214"/>
    </location>
</feature>
<name>A0A4R3VD17_9BURK</name>
<accession>A0A4R3VD17</accession>
<protein>
    <recommendedName>
        <fullName evidence="4">Type II secretory pathway component PulF</fullName>
    </recommendedName>
</protein>
<dbReference type="AlphaFoldDB" id="A0A4R3VD17"/>
<sequence>MKEWARRNPYLSSRSSRPGQWRLRADQRWFLRRRAAYFDYLASLLEGLRGSRTLRDVFADDVLRYGASHPRGRLASQWIGRYAISGGILSDTWRGCVPQQELAAIGAAQQLGNAMLRQALADLARIVRLEDESRAYVHATLMAAWGALAVMCLVLAAIPAFSVPRLLEAFSRVPAGHHGPATVRLIALASQLQGKWWAVLGMLLLFAQWTRWSLHAYCGRMRRMLDRFPPWSLYRYRYSLSFLSMLQLALQSQDTNRVQLRQALAGQRLHAAAWADTHLKEMLARLDGGAMGASVFDTGLLDREHFWFLDDMVRARGMSTGMQLTVRRLEHCLMEAIRRQAVLLRWVLLLSCVASILGGVLWHYAVIDEFRRALMLLYSS</sequence>
<dbReference type="Proteomes" id="UP000294692">
    <property type="component" value="Unassembled WGS sequence"/>
</dbReference>
<organism evidence="2 3">
    <name type="scientific">Paracandidimonas soli</name>
    <dbReference type="NCBI Taxonomy" id="1917182"/>
    <lineage>
        <taxon>Bacteria</taxon>
        <taxon>Pseudomonadati</taxon>
        <taxon>Pseudomonadota</taxon>
        <taxon>Betaproteobacteria</taxon>
        <taxon>Burkholderiales</taxon>
        <taxon>Alcaligenaceae</taxon>
        <taxon>Paracandidimonas</taxon>
    </lineage>
</organism>
<dbReference type="RefSeq" id="WP_132474033.1">
    <property type="nucleotide sequence ID" value="NZ_JBHRVM010000001.1"/>
</dbReference>